<keyword evidence="2" id="KW-1185">Reference proteome</keyword>
<sequence>MIDPLEPIIFSKEALRPPAHILLVAPPPYATAITESLVTAGQSFQLFRQLQRLHVSRYYHTSNPDNRQEYKEHKDAVARLLAWREQYSSNPNRHTLHSTAKIPKFTIKLHPDPETYASFVSTFEKYRHSYLTEPYLAWRNAKAVMDRLMESAHKLLPAPERLMIQSWWDEFVGEMAGWEELLDSTLQLPTFEVVMGDLERMVEKAVDFEGEWDKIC</sequence>
<organism evidence="1 2">
    <name type="scientific">Helicocarpus griseus UAMH5409</name>
    <dbReference type="NCBI Taxonomy" id="1447875"/>
    <lineage>
        <taxon>Eukaryota</taxon>
        <taxon>Fungi</taxon>
        <taxon>Dikarya</taxon>
        <taxon>Ascomycota</taxon>
        <taxon>Pezizomycotina</taxon>
        <taxon>Eurotiomycetes</taxon>
        <taxon>Eurotiomycetidae</taxon>
        <taxon>Onygenales</taxon>
        <taxon>Ajellomycetaceae</taxon>
        <taxon>Helicocarpus</taxon>
    </lineage>
</organism>
<evidence type="ECO:0000313" key="2">
    <source>
        <dbReference type="Proteomes" id="UP000223968"/>
    </source>
</evidence>
<dbReference type="AlphaFoldDB" id="A0A2B7XWM3"/>
<gene>
    <name evidence="1" type="ORF">AJ79_03679</name>
</gene>
<dbReference type="STRING" id="1447875.A0A2B7XWM3"/>
<proteinExistence type="predicted"/>
<dbReference type="Proteomes" id="UP000223968">
    <property type="component" value="Unassembled WGS sequence"/>
</dbReference>
<name>A0A2B7XWM3_9EURO</name>
<evidence type="ECO:0000313" key="1">
    <source>
        <dbReference type="EMBL" id="PGH13400.1"/>
    </source>
</evidence>
<reference evidence="1 2" key="1">
    <citation type="submission" date="2017-10" db="EMBL/GenBank/DDBJ databases">
        <title>Comparative genomics in systemic dimorphic fungi from Ajellomycetaceae.</title>
        <authorList>
            <person name="Munoz J.F."/>
            <person name="Mcewen J.G."/>
            <person name="Clay O.K."/>
            <person name="Cuomo C.A."/>
        </authorList>
    </citation>
    <scope>NUCLEOTIDE SEQUENCE [LARGE SCALE GENOMIC DNA]</scope>
    <source>
        <strain evidence="1 2">UAMH5409</strain>
    </source>
</reference>
<dbReference type="OrthoDB" id="4180107at2759"/>
<accession>A0A2B7XWM3</accession>
<comment type="caution">
    <text evidence="1">The sequence shown here is derived from an EMBL/GenBank/DDBJ whole genome shotgun (WGS) entry which is preliminary data.</text>
</comment>
<dbReference type="EMBL" id="PDNB01000046">
    <property type="protein sequence ID" value="PGH13400.1"/>
    <property type="molecule type" value="Genomic_DNA"/>
</dbReference>
<protein>
    <submittedName>
        <fullName evidence="1">Uncharacterized protein</fullName>
    </submittedName>
</protein>